<gene>
    <name evidence="1" type="ORF">AVDCRST_MAG22-1684</name>
</gene>
<accession>A0A6J4P764</accession>
<reference evidence="1" key="1">
    <citation type="submission" date="2020-02" db="EMBL/GenBank/DDBJ databases">
        <authorList>
            <person name="Meier V. D."/>
        </authorList>
    </citation>
    <scope>NUCLEOTIDE SEQUENCE</scope>
    <source>
        <strain evidence="1">AVDCRST_MAG22</strain>
    </source>
</reference>
<evidence type="ECO:0000313" key="1">
    <source>
        <dbReference type="EMBL" id="CAA9408185.1"/>
    </source>
</evidence>
<sequence>MPRTAGEADINGATLFYEISGEGDPLVSIHAGIADHRMWEAQVDDFSAHYRTIRHDMRGFGRSPMVDGP</sequence>
<dbReference type="EMBL" id="CADCUV010000069">
    <property type="protein sequence ID" value="CAA9408185.1"/>
    <property type="molecule type" value="Genomic_DNA"/>
</dbReference>
<dbReference type="Gene3D" id="3.40.50.1820">
    <property type="entry name" value="alpha/beta hydrolase"/>
    <property type="match status" value="1"/>
</dbReference>
<organism evidence="1">
    <name type="scientific">uncultured Rubrobacteraceae bacterium</name>
    <dbReference type="NCBI Taxonomy" id="349277"/>
    <lineage>
        <taxon>Bacteria</taxon>
        <taxon>Bacillati</taxon>
        <taxon>Actinomycetota</taxon>
        <taxon>Rubrobacteria</taxon>
        <taxon>Rubrobacterales</taxon>
        <taxon>Rubrobacteraceae</taxon>
        <taxon>environmental samples</taxon>
    </lineage>
</organism>
<name>A0A6J4P764_9ACTN</name>
<dbReference type="SUPFAM" id="SSF53474">
    <property type="entry name" value="alpha/beta-Hydrolases"/>
    <property type="match status" value="1"/>
</dbReference>
<evidence type="ECO:0008006" key="2">
    <source>
        <dbReference type="Google" id="ProtNLM"/>
    </source>
</evidence>
<dbReference type="InterPro" id="IPR029058">
    <property type="entry name" value="AB_hydrolase_fold"/>
</dbReference>
<protein>
    <recommendedName>
        <fullName evidence="2">AB hydrolase-1 domain-containing protein</fullName>
    </recommendedName>
</protein>
<dbReference type="AlphaFoldDB" id="A0A6J4P764"/>
<proteinExistence type="predicted"/>